<dbReference type="AlphaFoldDB" id="A0A0A8Y029"/>
<dbReference type="EMBL" id="GBRH01280573">
    <property type="protein sequence ID" value="JAD17322.1"/>
    <property type="molecule type" value="Transcribed_RNA"/>
</dbReference>
<name>A0A0A8Y029_ARUDO</name>
<reference evidence="1" key="1">
    <citation type="submission" date="2014-09" db="EMBL/GenBank/DDBJ databases">
        <authorList>
            <person name="Magalhaes I.L.F."/>
            <person name="Oliveira U."/>
            <person name="Santos F.R."/>
            <person name="Vidigal T.H.D.A."/>
            <person name="Brescovit A.D."/>
            <person name="Santos A.J."/>
        </authorList>
    </citation>
    <scope>NUCLEOTIDE SEQUENCE</scope>
    <source>
        <tissue evidence="1">Shoot tissue taken approximately 20 cm above the soil surface</tissue>
    </source>
</reference>
<accession>A0A0A8Y029</accession>
<organism evidence="1">
    <name type="scientific">Arundo donax</name>
    <name type="common">Giant reed</name>
    <name type="synonym">Donax arundinaceus</name>
    <dbReference type="NCBI Taxonomy" id="35708"/>
    <lineage>
        <taxon>Eukaryota</taxon>
        <taxon>Viridiplantae</taxon>
        <taxon>Streptophyta</taxon>
        <taxon>Embryophyta</taxon>
        <taxon>Tracheophyta</taxon>
        <taxon>Spermatophyta</taxon>
        <taxon>Magnoliopsida</taxon>
        <taxon>Liliopsida</taxon>
        <taxon>Poales</taxon>
        <taxon>Poaceae</taxon>
        <taxon>PACMAD clade</taxon>
        <taxon>Arundinoideae</taxon>
        <taxon>Arundineae</taxon>
        <taxon>Arundo</taxon>
    </lineage>
</organism>
<proteinExistence type="predicted"/>
<reference evidence="1" key="2">
    <citation type="journal article" date="2015" name="Data Brief">
        <title>Shoot transcriptome of the giant reed, Arundo donax.</title>
        <authorList>
            <person name="Barrero R.A."/>
            <person name="Guerrero F.D."/>
            <person name="Moolhuijzen P."/>
            <person name="Goolsby J.A."/>
            <person name="Tidwell J."/>
            <person name="Bellgard S.E."/>
            <person name="Bellgard M.I."/>
        </authorList>
    </citation>
    <scope>NUCLEOTIDE SEQUENCE</scope>
    <source>
        <tissue evidence="1">Shoot tissue taken approximately 20 cm above the soil surface</tissue>
    </source>
</reference>
<protein>
    <submittedName>
        <fullName evidence="1">Uncharacterized protein</fullName>
    </submittedName>
</protein>
<evidence type="ECO:0000313" key="1">
    <source>
        <dbReference type="EMBL" id="JAD17322.1"/>
    </source>
</evidence>
<sequence>MNSFLRTPGQPLQSTSEFHISESLSDFGVSDSEFRYSEDLSQEADHLEFLPYQDDPVFLTGIEELESLSDLTDIG</sequence>